<protein>
    <submittedName>
        <fullName evidence="1">Uncharacterized protein</fullName>
    </submittedName>
</protein>
<dbReference type="Proteomes" id="UP001139461">
    <property type="component" value="Unassembled WGS sequence"/>
</dbReference>
<comment type="caution">
    <text evidence="1">The sequence shown here is derived from an EMBL/GenBank/DDBJ whole genome shotgun (WGS) entry which is preliminary data.</text>
</comment>
<keyword evidence="2" id="KW-1185">Reference proteome</keyword>
<reference evidence="1" key="1">
    <citation type="submission" date="2021-09" db="EMBL/GenBank/DDBJ databases">
        <title>Genome of Aequorivita sp. strain F47161.</title>
        <authorList>
            <person name="Wang Y."/>
        </authorList>
    </citation>
    <scope>NUCLEOTIDE SEQUENCE</scope>
    <source>
        <strain evidence="1">F47161</strain>
    </source>
</reference>
<evidence type="ECO:0000313" key="2">
    <source>
        <dbReference type="Proteomes" id="UP001139461"/>
    </source>
</evidence>
<dbReference type="AlphaFoldDB" id="A0A9X1R0L3"/>
<dbReference type="RefSeq" id="WP_237604292.1">
    <property type="nucleotide sequence ID" value="NZ_JAIRBA010000073.1"/>
</dbReference>
<organism evidence="1 2">
    <name type="scientific">Aequorivita vitellina</name>
    <dbReference type="NCBI Taxonomy" id="2874475"/>
    <lineage>
        <taxon>Bacteria</taxon>
        <taxon>Pseudomonadati</taxon>
        <taxon>Bacteroidota</taxon>
        <taxon>Flavobacteriia</taxon>
        <taxon>Flavobacteriales</taxon>
        <taxon>Flavobacteriaceae</taxon>
        <taxon>Aequorivita</taxon>
    </lineage>
</organism>
<dbReference type="EMBL" id="JAIRBA010000073">
    <property type="protein sequence ID" value="MCG2420523.1"/>
    <property type="molecule type" value="Genomic_DNA"/>
</dbReference>
<name>A0A9X1R0L3_9FLAO</name>
<evidence type="ECO:0000313" key="1">
    <source>
        <dbReference type="EMBL" id="MCG2420523.1"/>
    </source>
</evidence>
<feature type="non-terminal residue" evidence="1">
    <location>
        <position position="65"/>
    </location>
</feature>
<proteinExistence type="predicted"/>
<sequence length="65" mass="8058">MALEQKNKTKYKRFGLWIIRKLIVYFQPYFFYTKRCAILNETQIAAENWRNNVRFFLEFSVIKTK</sequence>
<gene>
    <name evidence="1" type="ORF">K8089_15990</name>
</gene>
<accession>A0A9X1R0L3</accession>